<dbReference type="Gene3D" id="3.20.20.370">
    <property type="entry name" value="Glycoside hydrolase/deacetylase"/>
    <property type="match status" value="1"/>
</dbReference>
<keyword evidence="1" id="KW-0472">Membrane</keyword>
<proteinExistence type="predicted"/>
<dbReference type="Pfam" id="PF01522">
    <property type="entry name" value="Polysacc_deac_1"/>
    <property type="match status" value="1"/>
</dbReference>
<dbReference type="InterPro" id="IPR032179">
    <property type="entry name" value="Cry22Aa_Ig-like"/>
</dbReference>
<dbReference type="GO" id="GO:0005975">
    <property type="term" value="P:carbohydrate metabolic process"/>
    <property type="evidence" value="ECO:0007669"/>
    <property type="project" value="InterPro"/>
</dbReference>
<dbReference type="InterPro" id="IPR050248">
    <property type="entry name" value="Polysacc_deacetylase_ArnD"/>
</dbReference>
<evidence type="ECO:0000259" key="2">
    <source>
        <dbReference type="PROSITE" id="PS51677"/>
    </source>
</evidence>
<dbReference type="SUPFAM" id="SSF88713">
    <property type="entry name" value="Glycoside hydrolase/deacetylase"/>
    <property type="match status" value="1"/>
</dbReference>
<reference evidence="3" key="2">
    <citation type="journal article" date="2021" name="PeerJ">
        <title>Extensive microbial diversity within the chicken gut microbiome revealed by metagenomics and culture.</title>
        <authorList>
            <person name="Gilroy R."/>
            <person name="Ravi A."/>
            <person name="Getino M."/>
            <person name="Pursley I."/>
            <person name="Horton D.L."/>
            <person name="Alikhan N.F."/>
            <person name="Baker D."/>
            <person name="Gharbi K."/>
            <person name="Hall N."/>
            <person name="Watson M."/>
            <person name="Adriaenssens E.M."/>
            <person name="Foster-Nyarko E."/>
            <person name="Jarju S."/>
            <person name="Secka A."/>
            <person name="Antonio M."/>
            <person name="Oren A."/>
            <person name="Chaudhuri R.R."/>
            <person name="La Ragione R."/>
            <person name="Hildebrand F."/>
            <person name="Pallen M.J."/>
        </authorList>
    </citation>
    <scope>NUCLEOTIDE SEQUENCE</scope>
    <source>
        <strain evidence="3">CHK195-26880</strain>
    </source>
</reference>
<dbReference type="PANTHER" id="PTHR10587:SF125">
    <property type="entry name" value="POLYSACCHARIDE DEACETYLASE YHEN-RELATED"/>
    <property type="match status" value="1"/>
</dbReference>
<dbReference type="EMBL" id="DVKQ01000007">
    <property type="protein sequence ID" value="HIT36987.1"/>
    <property type="molecule type" value="Genomic_DNA"/>
</dbReference>
<dbReference type="CDD" id="cd10944">
    <property type="entry name" value="CE4_SmPgdA_like"/>
    <property type="match status" value="1"/>
</dbReference>
<dbReference type="Proteomes" id="UP000886833">
    <property type="component" value="Unassembled WGS sequence"/>
</dbReference>
<sequence length="468" mass="53610">MKVKRRREEIKTSKNIFLSIILSLIFLISFLLFLFVPKIYLVGSSVVSVNINSKYEDMGIKTNFFNKEEEKKVKVISNVDTSKMGTYEVKYLYKNNLFTYKLKRTVIVKDMVKPVIVLEGEKKEYYCPNGEYKELGFKAYDNVDNNITDKVKVKQEKDRVIYRVEDSSGNKSKVVRKIIAKDKISPTITLNGEENIFLGLNESYVEENVVVNDNCDLDLEVETTNNIDNTKIGDYNVTYKVKDKSNNEAIITRNVRVREPLNANTIYLTFDDGPRDGTTDVILDILKEKGVKATFFVTTNGSDSLIKRIVDEGHSIGIHTSSHRYDIIYASVDNYFNDLDAVKNRIYNITGIDTKLIRFPGGSSNTVSKKYSEGIMSTLTRDVLNKGYQYYDWNIDSGDASFATSPSKLYNSVVNSISHDKYNVILLHDTKTYTRDALSKIIDYCLNNGYRFDTLDINKMPLRQKVNN</sequence>
<dbReference type="GO" id="GO:0016810">
    <property type="term" value="F:hydrolase activity, acting on carbon-nitrogen (but not peptide) bonds"/>
    <property type="evidence" value="ECO:0007669"/>
    <property type="project" value="InterPro"/>
</dbReference>
<evidence type="ECO:0000256" key="1">
    <source>
        <dbReference type="SAM" id="Phobius"/>
    </source>
</evidence>
<dbReference type="Gene3D" id="2.60.40.10">
    <property type="entry name" value="Immunoglobulins"/>
    <property type="match status" value="3"/>
</dbReference>
<feature type="domain" description="NodB homology" evidence="2">
    <location>
        <begin position="264"/>
        <end position="453"/>
    </location>
</feature>
<evidence type="ECO:0000313" key="3">
    <source>
        <dbReference type="EMBL" id="HIT36987.1"/>
    </source>
</evidence>
<name>A0A9D1KC61_9FIRM</name>
<feature type="transmembrane region" description="Helical" evidence="1">
    <location>
        <begin position="16"/>
        <end position="36"/>
    </location>
</feature>
<gene>
    <name evidence="3" type="ORF">IAB59_00735</name>
</gene>
<keyword evidence="1" id="KW-0812">Transmembrane</keyword>
<dbReference type="PANTHER" id="PTHR10587">
    <property type="entry name" value="GLYCOSYL TRANSFERASE-RELATED"/>
    <property type="match status" value="1"/>
</dbReference>
<organism evidence="3 4">
    <name type="scientific">Candidatus Onthousia faecipullorum</name>
    <dbReference type="NCBI Taxonomy" id="2840887"/>
    <lineage>
        <taxon>Bacteria</taxon>
        <taxon>Bacillati</taxon>
        <taxon>Bacillota</taxon>
        <taxon>Bacilli</taxon>
        <taxon>Candidatus Onthousia</taxon>
    </lineage>
</organism>
<dbReference type="InterPro" id="IPR013783">
    <property type="entry name" value="Ig-like_fold"/>
</dbReference>
<protein>
    <submittedName>
        <fullName evidence="3">Polysaccharide deacetylase family protein</fullName>
    </submittedName>
</protein>
<dbReference type="InterPro" id="IPR011330">
    <property type="entry name" value="Glyco_hydro/deAcase_b/a-brl"/>
</dbReference>
<dbReference type="AlphaFoldDB" id="A0A9D1KC61"/>
<keyword evidence="1" id="KW-1133">Transmembrane helix</keyword>
<accession>A0A9D1KC61</accession>
<evidence type="ECO:0000313" key="4">
    <source>
        <dbReference type="Proteomes" id="UP000886833"/>
    </source>
</evidence>
<dbReference type="InterPro" id="IPR002509">
    <property type="entry name" value="NODB_dom"/>
</dbReference>
<comment type="caution">
    <text evidence="3">The sequence shown here is derived from an EMBL/GenBank/DDBJ whole genome shotgun (WGS) entry which is preliminary data.</text>
</comment>
<dbReference type="PROSITE" id="PS51677">
    <property type="entry name" value="NODB"/>
    <property type="match status" value="1"/>
</dbReference>
<reference evidence="3" key="1">
    <citation type="submission" date="2020-10" db="EMBL/GenBank/DDBJ databases">
        <authorList>
            <person name="Gilroy R."/>
        </authorList>
    </citation>
    <scope>NUCLEOTIDE SEQUENCE</scope>
    <source>
        <strain evidence="3">CHK195-26880</strain>
    </source>
</reference>
<dbReference type="Pfam" id="PF16403">
    <property type="entry name" value="Bact_surface_Ig-like"/>
    <property type="match status" value="2"/>
</dbReference>